<keyword evidence="1" id="KW-0472">Membrane</keyword>
<dbReference type="GeneID" id="28728721"/>
<keyword evidence="1" id="KW-1133">Transmembrane helix</keyword>
<keyword evidence="1" id="KW-0812">Transmembrane</keyword>
<evidence type="ECO:0000313" key="3">
    <source>
        <dbReference type="Proteomes" id="UP000037751"/>
    </source>
</evidence>
<accession>A0A0M8MVF6</accession>
<reference evidence="2 3" key="1">
    <citation type="submission" date="2015-07" db="EMBL/GenBank/DDBJ databases">
        <title>Draft Genome Sequence of Malassezia furfur CBS1878 and Malassezia pachydermatis CBS1879.</title>
        <authorList>
            <person name="Triana S."/>
            <person name="Ohm R."/>
            <person name="Gonzalez A."/>
            <person name="DeCock H."/>
            <person name="Restrepo S."/>
            <person name="Celis A."/>
        </authorList>
    </citation>
    <scope>NUCLEOTIDE SEQUENCE [LARGE SCALE GENOMIC DNA]</scope>
    <source>
        <strain evidence="2 3">CBS 1879</strain>
    </source>
</reference>
<feature type="transmembrane region" description="Helical" evidence="1">
    <location>
        <begin position="52"/>
        <end position="73"/>
    </location>
</feature>
<evidence type="ECO:0000313" key="2">
    <source>
        <dbReference type="EMBL" id="KOS15134.1"/>
    </source>
</evidence>
<protein>
    <submittedName>
        <fullName evidence="2">Uncharacterized protein</fullName>
    </submittedName>
</protein>
<evidence type="ECO:0000256" key="1">
    <source>
        <dbReference type="SAM" id="Phobius"/>
    </source>
</evidence>
<feature type="transmembrane region" description="Helical" evidence="1">
    <location>
        <begin position="124"/>
        <end position="147"/>
    </location>
</feature>
<name>A0A0M8MVF6_9BASI</name>
<keyword evidence="3" id="KW-1185">Reference proteome</keyword>
<dbReference type="Proteomes" id="UP000037751">
    <property type="component" value="Unassembled WGS sequence"/>
</dbReference>
<dbReference type="VEuPathDB" id="FungiDB:Malapachy_2354"/>
<sequence>MMQHLVAKWTEQLQRYTKHKILMVPMFVRYRKSSFIWMLITLGCALVYRGRIFISMLICVLFLTLGPWLDGIYQAYTKDLKLPFSTNMDDLIFGKSHVSPDDMDIFFEPSFHTSKALLFSTAHCLVVMNALFCIATASLFTFSVIGYQYPKLYDLDLEYIAFSVTYASALIPFFIMLSVPSGTKRLTA</sequence>
<proteinExistence type="predicted"/>
<gene>
    <name evidence="2" type="ORF">Malapachy_2354</name>
</gene>
<feature type="transmembrane region" description="Helical" evidence="1">
    <location>
        <begin position="159"/>
        <end position="179"/>
    </location>
</feature>
<organism evidence="2 3">
    <name type="scientific">Malassezia pachydermatis</name>
    <dbReference type="NCBI Taxonomy" id="77020"/>
    <lineage>
        <taxon>Eukaryota</taxon>
        <taxon>Fungi</taxon>
        <taxon>Dikarya</taxon>
        <taxon>Basidiomycota</taxon>
        <taxon>Ustilaginomycotina</taxon>
        <taxon>Malasseziomycetes</taxon>
        <taxon>Malasseziales</taxon>
        <taxon>Malasseziaceae</taxon>
        <taxon>Malassezia</taxon>
    </lineage>
</organism>
<dbReference type="AlphaFoldDB" id="A0A0M8MVF6"/>
<dbReference type="EMBL" id="LGAV01000002">
    <property type="protein sequence ID" value="KOS15134.1"/>
    <property type="molecule type" value="Genomic_DNA"/>
</dbReference>
<dbReference type="RefSeq" id="XP_017992766.1">
    <property type="nucleotide sequence ID" value="XM_018136846.1"/>
</dbReference>
<comment type="caution">
    <text evidence="2">The sequence shown here is derived from an EMBL/GenBank/DDBJ whole genome shotgun (WGS) entry which is preliminary data.</text>
</comment>